<dbReference type="PANTHER" id="PTHR44591:SF25">
    <property type="entry name" value="CHEMOTAXIS TWO-COMPONENT RESPONSE REGULATOR"/>
    <property type="match status" value="1"/>
</dbReference>
<dbReference type="PROSITE" id="PS50110">
    <property type="entry name" value="RESPONSE_REGULATORY"/>
    <property type="match status" value="1"/>
</dbReference>
<evidence type="ECO:0000313" key="5">
    <source>
        <dbReference type="Proteomes" id="UP000244162"/>
    </source>
</evidence>
<accession>A0A2T5FYM1</accession>
<gene>
    <name evidence="4" type="ORF">CLG96_09145</name>
</gene>
<feature type="domain" description="Response regulatory" evidence="3">
    <location>
        <begin position="15"/>
        <end position="129"/>
    </location>
</feature>
<dbReference type="GO" id="GO:0000160">
    <property type="term" value="P:phosphorelay signal transduction system"/>
    <property type="evidence" value="ECO:0007669"/>
    <property type="project" value="InterPro"/>
</dbReference>
<dbReference type="Gene3D" id="3.40.50.2300">
    <property type="match status" value="1"/>
</dbReference>
<dbReference type="OrthoDB" id="9797885at2"/>
<evidence type="ECO:0000259" key="3">
    <source>
        <dbReference type="PROSITE" id="PS50110"/>
    </source>
</evidence>
<dbReference type="InterPro" id="IPR050595">
    <property type="entry name" value="Bact_response_regulator"/>
</dbReference>
<dbReference type="RefSeq" id="WP_107967577.1">
    <property type="nucleotide sequence ID" value="NZ_NWBU01000007.1"/>
</dbReference>
<protein>
    <submittedName>
        <fullName evidence="4">Response regulator</fullName>
    </submittedName>
</protein>
<dbReference type="Pfam" id="PF00072">
    <property type="entry name" value="Response_reg"/>
    <property type="match status" value="1"/>
</dbReference>
<dbReference type="Proteomes" id="UP000244162">
    <property type="component" value="Unassembled WGS sequence"/>
</dbReference>
<dbReference type="PANTHER" id="PTHR44591">
    <property type="entry name" value="STRESS RESPONSE REGULATOR PROTEIN 1"/>
    <property type="match status" value="1"/>
</dbReference>
<keyword evidence="5" id="KW-1185">Reference proteome</keyword>
<dbReference type="SUPFAM" id="SSF52172">
    <property type="entry name" value="CheY-like"/>
    <property type="match status" value="1"/>
</dbReference>
<keyword evidence="1 2" id="KW-0597">Phosphoprotein</keyword>
<evidence type="ECO:0000256" key="1">
    <source>
        <dbReference type="ARBA" id="ARBA00022553"/>
    </source>
</evidence>
<proteinExistence type="predicted"/>
<dbReference type="InterPro" id="IPR001789">
    <property type="entry name" value="Sig_transdc_resp-reg_receiver"/>
</dbReference>
<dbReference type="AlphaFoldDB" id="A0A2T5FYM1"/>
<name>A0A2T5FYM1_9SPHN</name>
<dbReference type="InterPro" id="IPR011006">
    <property type="entry name" value="CheY-like_superfamily"/>
</dbReference>
<feature type="modified residue" description="4-aspartylphosphate" evidence="2">
    <location>
        <position position="64"/>
    </location>
</feature>
<reference evidence="4 5" key="1">
    <citation type="submission" date="2017-09" db="EMBL/GenBank/DDBJ databases">
        <title>Sphingomonas panjinensis sp.nov., isolated from oil-contaminated soil.</title>
        <authorList>
            <person name="Wang L."/>
            <person name="Chen L."/>
        </authorList>
    </citation>
    <scope>NUCLEOTIDE SEQUENCE [LARGE SCALE GENOMIC DNA]</scope>
    <source>
        <strain evidence="4 5">FW-11</strain>
    </source>
</reference>
<evidence type="ECO:0000313" key="4">
    <source>
        <dbReference type="EMBL" id="PTQ11584.1"/>
    </source>
</evidence>
<evidence type="ECO:0000256" key="2">
    <source>
        <dbReference type="PROSITE-ProRule" id="PRU00169"/>
    </source>
</evidence>
<dbReference type="SMART" id="SM00448">
    <property type="entry name" value="REC"/>
    <property type="match status" value="1"/>
</dbReference>
<dbReference type="CDD" id="cd00156">
    <property type="entry name" value="REC"/>
    <property type="match status" value="1"/>
</dbReference>
<sequence>MNVESAAPYEAERPRLLLVEDDSGVRRSIQLLLQARGFDVRAYAEGSALLSDPGPQMAVGLIADYRLPELEGLSVLRSLRATGWDGPAILITAYPSEDLTELAKAAGYDAVLEKPLAEHLLVETTLRLLGRRRGDGSTVPP</sequence>
<organism evidence="4 5">
    <name type="scientific">Sphingomonas oleivorans</name>
    <dbReference type="NCBI Taxonomy" id="1735121"/>
    <lineage>
        <taxon>Bacteria</taxon>
        <taxon>Pseudomonadati</taxon>
        <taxon>Pseudomonadota</taxon>
        <taxon>Alphaproteobacteria</taxon>
        <taxon>Sphingomonadales</taxon>
        <taxon>Sphingomonadaceae</taxon>
        <taxon>Sphingomonas</taxon>
    </lineage>
</organism>
<dbReference type="EMBL" id="NWBU01000007">
    <property type="protein sequence ID" value="PTQ11584.1"/>
    <property type="molecule type" value="Genomic_DNA"/>
</dbReference>
<comment type="caution">
    <text evidence="4">The sequence shown here is derived from an EMBL/GenBank/DDBJ whole genome shotgun (WGS) entry which is preliminary data.</text>
</comment>